<proteinExistence type="predicted"/>
<evidence type="ECO:0000313" key="2">
    <source>
        <dbReference type="Proteomes" id="UP000063308"/>
    </source>
</evidence>
<protein>
    <submittedName>
        <fullName evidence="1">Uncharacterized protein</fullName>
    </submittedName>
</protein>
<accession>A0A0E4BRV3</accession>
<organism evidence="1 2">
    <name type="scientific">Bradyrhizobium diazoefficiens</name>
    <dbReference type="NCBI Taxonomy" id="1355477"/>
    <lineage>
        <taxon>Bacteria</taxon>
        <taxon>Pseudomonadati</taxon>
        <taxon>Pseudomonadota</taxon>
        <taxon>Alphaproteobacteria</taxon>
        <taxon>Hyphomicrobiales</taxon>
        <taxon>Nitrobacteraceae</taxon>
        <taxon>Bradyrhizobium</taxon>
    </lineage>
</organism>
<gene>
    <name evidence="1" type="ORF">NK6_5223</name>
</gene>
<dbReference type="AlphaFoldDB" id="A0A0E4BRV3"/>
<dbReference type="EMBL" id="AP014685">
    <property type="protein sequence ID" value="BAR58382.1"/>
    <property type="molecule type" value="Genomic_DNA"/>
</dbReference>
<sequence>MRRQYVLVERVLALAQSDGHFPVSAKIKWPAISHTML</sequence>
<dbReference type="Proteomes" id="UP000063308">
    <property type="component" value="Chromosome"/>
</dbReference>
<name>A0A0E4BRV3_9BRAD</name>
<evidence type="ECO:0000313" key="1">
    <source>
        <dbReference type="EMBL" id="BAR58382.1"/>
    </source>
</evidence>
<reference evidence="1 2" key="1">
    <citation type="submission" date="2014-11" db="EMBL/GenBank/DDBJ databases">
        <title>Symbiosis island explosion on the genome of extra-slow-growing strains of soybean bradyrhizobia with massive insertion sequences.</title>
        <authorList>
            <person name="Iida T."/>
            <person name="Minamisawa K."/>
        </authorList>
    </citation>
    <scope>NUCLEOTIDE SEQUENCE [LARGE SCALE GENOMIC DNA]</scope>
    <source>
        <strain evidence="1 2">NK6</strain>
    </source>
</reference>